<dbReference type="AlphaFoldDB" id="A0A7Z0K7V7"/>
<dbReference type="CDD" id="cd00761">
    <property type="entry name" value="Glyco_tranf_GTA_type"/>
    <property type="match status" value="1"/>
</dbReference>
<keyword evidence="5" id="KW-1185">Reference proteome</keyword>
<feature type="compositionally biased region" description="Low complexity" evidence="1">
    <location>
        <begin position="563"/>
        <end position="573"/>
    </location>
</feature>
<accession>A0A7Z0K7V7</accession>
<dbReference type="InterPro" id="IPR001173">
    <property type="entry name" value="Glyco_trans_2-like"/>
</dbReference>
<dbReference type="Gene3D" id="3.90.550.10">
    <property type="entry name" value="Spore Coat Polysaccharide Biosynthesis Protein SpsA, Chain A"/>
    <property type="match status" value="1"/>
</dbReference>
<dbReference type="Pfam" id="PF13524">
    <property type="entry name" value="Glyco_trans_1_2"/>
    <property type="match status" value="1"/>
</dbReference>
<dbReference type="InterPro" id="IPR050834">
    <property type="entry name" value="Glycosyltransf_2"/>
</dbReference>
<proteinExistence type="predicted"/>
<evidence type="ECO:0000313" key="5">
    <source>
        <dbReference type="Proteomes" id="UP000535437"/>
    </source>
</evidence>
<feature type="region of interest" description="Disordered" evidence="1">
    <location>
        <begin position="560"/>
        <end position="580"/>
    </location>
</feature>
<reference evidence="4 5" key="1">
    <citation type="submission" date="2020-07" db="EMBL/GenBank/DDBJ databases">
        <title>Sequencing the genomes of 1000 actinobacteria strains.</title>
        <authorList>
            <person name="Klenk H.-P."/>
        </authorList>
    </citation>
    <scope>NUCLEOTIDE SEQUENCE [LARGE SCALE GENOMIC DNA]</scope>
    <source>
        <strain evidence="4 5">DSM 15475</strain>
    </source>
</reference>
<evidence type="ECO:0000313" key="4">
    <source>
        <dbReference type="EMBL" id="NYJ77001.1"/>
    </source>
</evidence>
<dbReference type="RefSeq" id="WP_179540541.1">
    <property type="nucleotide sequence ID" value="NZ_BAAALL010000014.1"/>
</dbReference>
<dbReference type="GO" id="GO:0016740">
    <property type="term" value="F:transferase activity"/>
    <property type="evidence" value="ECO:0007669"/>
    <property type="project" value="UniProtKB-KW"/>
</dbReference>
<evidence type="ECO:0000259" key="2">
    <source>
        <dbReference type="Pfam" id="PF00535"/>
    </source>
</evidence>
<dbReference type="EMBL" id="JACCFY010000001">
    <property type="protein sequence ID" value="NYJ77001.1"/>
    <property type="molecule type" value="Genomic_DNA"/>
</dbReference>
<feature type="domain" description="Spore protein YkvP/CgeB glycosyl transferase-like" evidence="3">
    <location>
        <begin position="319"/>
        <end position="406"/>
    </location>
</feature>
<comment type="caution">
    <text evidence="4">The sequence shown here is derived from an EMBL/GenBank/DDBJ whole genome shotgun (WGS) entry which is preliminary data.</text>
</comment>
<sequence>MSVETPRSPGADITARLHQLESAVSQLDQVHAGRLDAAEYLADAALAGPHPSTPFAHGGVNAQDLVEELKPVLSALPEGEAGISRPHTGLRIALIADPQLIQMLEGAAQLHQLAPTAWRGMLTAGEDKRPDLLLVTPVQEGRKGSWRNADIPGTYLRRRITEKIMPAFREAGIPVVFWGTQEARFYDDWVDVARQADHVLTTGEELLDRYTADCSQAQSVSLLRTGVNPLRHSPIGTRPAGSDLISYAGTWHAKLFPQRRQYATALLEGVIRAERRLLLVDPRSQAATRDDRFAYPRGFTPYVAPQMGRRRLLRLQRASDTAVALNSTVDSQTALSQTVLELQACGTAVLSTYNQGVNSEYAHVHIAQSAGDVAAHLETLTLEELRRTQAAGLRRVFLKDHVVDRLHELARIAGVVPRGQAPVQDLRVLAVAEEHSEALQRQMAQQSIGPVELVAWDEAALWRRDVDVLLPISAERLYGPEYAADHVAAFAYQSAPVTAKVEGPAEAADQLSHRRIDGSFVPLELSAWWRPEAALLTSRERLGMARREFPVYAVDHGEHGRTDGPLTAAADATGGPGADDDVEATQQVIRRTAEELGLKLSVVVPVFNNGAHLRHKGFASLRRSSIFEQMHVLLIDDGSTDPVTRATVDELAEEHPNVSAFRFASGGSGSASRPRNLGVRLTATPYVTYLDPDDEMVEDGLAALVTELDAHPEVDLVMGNFLRWSTRKLRINHHRELQEAFSEVLDDSGTLHLPEDSLAQWGFRSLRIHSAVIRTDWLKPLDLQMPHGAVGQDNYLSQQILHHARRIRTLDVDVNAYYSEVTGSAVNAISPTYFRKYLPLEQDRVAWLREQGLLEAYRRTRLEGYVTNWYLKKLSFVAAEQWREAAEHIAEILALYEDGPWLSPEIEEFLTRLRSALDGA</sequence>
<evidence type="ECO:0000259" key="3">
    <source>
        <dbReference type="Pfam" id="PF13524"/>
    </source>
</evidence>
<feature type="domain" description="Glycosyltransferase 2-like" evidence="2">
    <location>
        <begin position="601"/>
        <end position="754"/>
    </location>
</feature>
<evidence type="ECO:0000256" key="1">
    <source>
        <dbReference type="SAM" id="MobiDB-lite"/>
    </source>
</evidence>
<dbReference type="SUPFAM" id="SSF53448">
    <property type="entry name" value="Nucleotide-diphospho-sugar transferases"/>
    <property type="match status" value="1"/>
</dbReference>
<dbReference type="InterPro" id="IPR055259">
    <property type="entry name" value="YkvP/CgeB_Glyco_trans-like"/>
</dbReference>
<dbReference type="PANTHER" id="PTHR43685:SF2">
    <property type="entry name" value="GLYCOSYLTRANSFERASE 2-LIKE DOMAIN-CONTAINING PROTEIN"/>
    <property type="match status" value="1"/>
</dbReference>
<organism evidence="4 5">
    <name type="scientific">Nesterenkonia xinjiangensis</name>
    <dbReference type="NCBI Taxonomy" id="225327"/>
    <lineage>
        <taxon>Bacteria</taxon>
        <taxon>Bacillati</taxon>
        <taxon>Actinomycetota</taxon>
        <taxon>Actinomycetes</taxon>
        <taxon>Micrococcales</taxon>
        <taxon>Micrococcaceae</taxon>
        <taxon>Nesterenkonia</taxon>
    </lineage>
</organism>
<name>A0A7Z0K7V7_9MICC</name>
<dbReference type="PANTHER" id="PTHR43685">
    <property type="entry name" value="GLYCOSYLTRANSFERASE"/>
    <property type="match status" value="1"/>
</dbReference>
<keyword evidence="4" id="KW-0808">Transferase</keyword>
<protein>
    <submittedName>
        <fullName evidence="4">Glycosyltransferase involved in cell wall biosynthesis</fullName>
    </submittedName>
</protein>
<dbReference type="Pfam" id="PF00535">
    <property type="entry name" value="Glycos_transf_2"/>
    <property type="match status" value="1"/>
</dbReference>
<dbReference type="InterPro" id="IPR029044">
    <property type="entry name" value="Nucleotide-diphossugar_trans"/>
</dbReference>
<dbReference type="Proteomes" id="UP000535437">
    <property type="component" value="Unassembled WGS sequence"/>
</dbReference>
<gene>
    <name evidence="4" type="ORF">HNR09_000412</name>
</gene>